<proteinExistence type="predicted"/>
<comment type="caution">
    <text evidence="1">The sequence shown here is derived from an EMBL/GenBank/DDBJ whole genome shotgun (WGS) entry which is preliminary data.</text>
</comment>
<name>A0ACC1YM78_MELAZ</name>
<gene>
    <name evidence="1" type="ORF">OWV82_007069</name>
</gene>
<accession>A0ACC1YM78</accession>
<protein>
    <submittedName>
        <fullName evidence="1">Uncharacterized protein</fullName>
    </submittedName>
</protein>
<dbReference type="EMBL" id="CM051396">
    <property type="protein sequence ID" value="KAJ4723735.1"/>
    <property type="molecule type" value="Genomic_DNA"/>
</dbReference>
<organism evidence="1 2">
    <name type="scientific">Melia azedarach</name>
    <name type="common">Chinaberry tree</name>
    <dbReference type="NCBI Taxonomy" id="155640"/>
    <lineage>
        <taxon>Eukaryota</taxon>
        <taxon>Viridiplantae</taxon>
        <taxon>Streptophyta</taxon>
        <taxon>Embryophyta</taxon>
        <taxon>Tracheophyta</taxon>
        <taxon>Spermatophyta</taxon>
        <taxon>Magnoliopsida</taxon>
        <taxon>eudicotyledons</taxon>
        <taxon>Gunneridae</taxon>
        <taxon>Pentapetalae</taxon>
        <taxon>rosids</taxon>
        <taxon>malvids</taxon>
        <taxon>Sapindales</taxon>
        <taxon>Meliaceae</taxon>
        <taxon>Melia</taxon>
    </lineage>
</organism>
<sequence length="144" mass="16656">MNRVAAPEEIIRRKYKEVAAAVDVHLSPVLDNIYFTLLQGYFNCAYECYDVMEKPGKTESCVQNCYATVLRGRQQFETETEKFLGRFLTSLKDCTYKFESAKWQRSETEAINDFESCVNLSAEDIIRGLPFLAGRLENHFSIRD</sequence>
<evidence type="ECO:0000313" key="2">
    <source>
        <dbReference type="Proteomes" id="UP001164539"/>
    </source>
</evidence>
<evidence type="ECO:0000313" key="1">
    <source>
        <dbReference type="EMBL" id="KAJ4723735.1"/>
    </source>
</evidence>
<keyword evidence="2" id="KW-1185">Reference proteome</keyword>
<reference evidence="1 2" key="1">
    <citation type="journal article" date="2023" name="Science">
        <title>Complex scaffold remodeling in plant triterpene biosynthesis.</title>
        <authorList>
            <person name="De La Pena R."/>
            <person name="Hodgson H."/>
            <person name="Liu J.C."/>
            <person name="Stephenson M.J."/>
            <person name="Martin A.C."/>
            <person name="Owen C."/>
            <person name="Harkess A."/>
            <person name="Leebens-Mack J."/>
            <person name="Jimenez L.E."/>
            <person name="Osbourn A."/>
            <person name="Sattely E.S."/>
        </authorList>
    </citation>
    <scope>NUCLEOTIDE SEQUENCE [LARGE SCALE GENOMIC DNA]</scope>
    <source>
        <strain evidence="2">cv. JPN11</strain>
        <tissue evidence="1">Leaf</tissue>
    </source>
</reference>
<dbReference type="Proteomes" id="UP001164539">
    <property type="component" value="Chromosome 3"/>
</dbReference>